<protein>
    <submittedName>
        <fullName evidence="1">Uncharacterized protein</fullName>
    </submittedName>
</protein>
<dbReference type="RefSeq" id="WP_136973124.1">
    <property type="nucleotide sequence ID" value="NZ_JARZHI010000091.1"/>
</dbReference>
<keyword evidence="2" id="KW-1185">Reference proteome</keyword>
<accession>A0ABT6P7V7</accession>
<evidence type="ECO:0000313" key="1">
    <source>
        <dbReference type="EMBL" id="MDI1436709.1"/>
    </source>
</evidence>
<gene>
    <name evidence="1" type="ORF">QHF89_44805</name>
</gene>
<reference evidence="1 2" key="1">
    <citation type="submission" date="2023-04" db="EMBL/GenBank/DDBJ databases">
        <title>The genome sequence of Polyangium sorediatum DSM14670.</title>
        <authorList>
            <person name="Zhang X."/>
        </authorList>
    </citation>
    <scope>NUCLEOTIDE SEQUENCE [LARGE SCALE GENOMIC DNA]</scope>
    <source>
        <strain evidence="1 2">DSM 14670</strain>
    </source>
</reference>
<evidence type="ECO:0000313" key="2">
    <source>
        <dbReference type="Proteomes" id="UP001160301"/>
    </source>
</evidence>
<organism evidence="1 2">
    <name type="scientific">Polyangium sorediatum</name>
    <dbReference type="NCBI Taxonomy" id="889274"/>
    <lineage>
        <taxon>Bacteria</taxon>
        <taxon>Pseudomonadati</taxon>
        <taxon>Myxococcota</taxon>
        <taxon>Polyangia</taxon>
        <taxon>Polyangiales</taxon>
        <taxon>Polyangiaceae</taxon>
        <taxon>Polyangium</taxon>
    </lineage>
</organism>
<dbReference type="EMBL" id="JARZHI010000091">
    <property type="protein sequence ID" value="MDI1436709.1"/>
    <property type="molecule type" value="Genomic_DNA"/>
</dbReference>
<proteinExistence type="predicted"/>
<sequence length="616" mass="65452">MSIDLSLVITSSSRPTARSKQDARLLAWRRAFVPVAWSAMFDGGDVVPLEEEDGAPTLFCRAAEALARLRERSPVLARRLPARASAALDALAAGLAAATASEYVQLRLHELVPAWSGAAALREMVESTRAPELTGWTAALHWAGMDVEKRRIVMTRHGGTLAQACVGEVCGHEMPAAPARSIALRDALAATEERGRMHGAVVAAAELEEVTAFLLLEDELVIDGPWLDALEATFRGSLQLPPTLAEVARGMTQAADPSHRPLAQQVIDRLLDEVAEPFAPVATLPAEQAAAALAALTVEAARRGKLGRALRSRSEPLALSITAAGPVRAQVPAAQLALLRWFENGNPLPRRERLPAAILACRFHALRHGLGSLSHHDPLAPPVELFGARATPWSWALGLGWTGETLRVWSNAPELPSVEQRRLAANTFVRRCVAMAGEWTESERAWLLSRGAVPVDDALLDADDRAILRAALGDAGAVPAVLAAATADPARVDAAIAVLTRQEEVGEELLAFFAATAPRWPLAATALAKRCGGDPVRLALVLDALQGLPARVTQQIEYRDEGMTSREEQESFAAEVHAAVEGLAIVGAVPSLQHGAEALLTAVRAAIADASWLSPG</sequence>
<dbReference type="Proteomes" id="UP001160301">
    <property type="component" value="Unassembled WGS sequence"/>
</dbReference>
<name>A0ABT6P7V7_9BACT</name>
<comment type="caution">
    <text evidence="1">The sequence shown here is derived from an EMBL/GenBank/DDBJ whole genome shotgun (WGS) entry which is preliminary data.</text>
</comment>